<evidence type="ECO:0000256" key="3">
    <source>
        <dbReference type="ARBA" id="ARBA00022737"/>
    </source>
</evidence>
<evidence type="ECO:0000256" key="6">
    <source>
        <dbReference type="ARBA" id="ARBA00066016"/>
    </source>
</evidence>
<evidence type="ECO:0000256" key="8">
    <source>
        <dbReference type="ARBA" id="ARBA00076447"/>
    </source>
</evidence>
<dbReference type="GO" id="GO:0005737">
    <property type="term" value="C:cytoplasm"/>
    <property type="evidence" value="ECO:0007669"/>
    <property type="project" value="UniProtKB-SubCell"/>
</dbReference>
<dbReference type="Gene3D" id="1.25.40.10">
    <property type="entry name" value="Tetratricopeptide repeat domain"/>
    <property type="match status" value="4"/>
</dbReference>
<dbReference type="InterPro" id="IPR019734">
    <property type="entry name" value="TPR_rpt"/>
</dbReference>
<feature type="coiled-coil region" evidence="10">
    <location>
        <begin position="469"/>
        <end position="497"/>
    </location>
</feature>
<dbReference type="SMART" id="SM00028">
    <property type="entry name" value="TPR"/>
    <property type="match status" value="12"/>
</dbReference>
<evidence type="ECO:0000256" key="1">
    <source>
        <dbReference type="ARBA" id="ARBA00004496"/>
    </source>
</evidence>
<dbReference type="SUPFAM" id="SSF48452">
    <property type="entry name" value="TPR-like"/>
    <property type="match status" value="4"/>
</dbReference>
<evidence type="ECO:0000256" key="5">
    <source>
        <dbReference type="ARBA" id="ARBA00056105"/>
    </source>
</evidence>
<dbReference type="AlphaFoldDB" id="A0A7S3TWU9"/>
<dbReference type="GO" id="GO:0051879">
    <property type="term" value="F:Hsp90 protein binding"/>
    <property type="evidence" value="ECO:0007669"/>
    <property type="project" value="TreeGrafter"/>
</dbReference>
<feature type="repeat" description="TPR" evidence="9">
    <location>
        <begin position="807"/>
        <end position="840"/>
    </location>
</feature>
<evidence type="ECO:0000256" key="2">
    <source>
        <dbReference type="ARBA" id="ARBA00022490"/>
    </source>
</evidence>
<keyword evidence="4 9" id="KW-0802">TPR repeat</keyword>
<accession>A0A7S3TWU9</accession>
<protein>
    <recommendedName>
        <fullName evidence="7">Hsp70-Hsp90 organising protein</fullName>
    </recommendedName>
    <alternativeName>
        <fullName evidence="8">Stress-inducible protein 1</fullName>
    </alternativeName>
</protein>
<dbReference type="Pfam" id="PF07719">
    <property type="entry name" value="TPR_2"/>
    <property type="match status" value="1"/>
</dbReference>
<comment type="subunit">
    <text evidence="6">Monomer. Homodimer. Forms a complex composed of HOP and chaperones HSP70 and HSP90; the interaction is stronger in the absence of ATP. Interacts (via TPR 1, 2, 3, 7, 8 and 9 repeats) with HSP70 (via C-terminus); the interaction is direct and is stronger in the absence of ATP. Interacts (via TPR 4, 5 and 6 repeats) with HSP90 (via C-terminus); the interaction is direct.</text>
</comment>
<feature type="repeat" description="TPR" evidence="9">
    <location>
        <begin position="497"/>
        <end position="530"/>
    </location>
</feature>
<dbReference type="PANTHER" id="PTHR22904:SF523">
    <property type="entry name" value="STRESS-INDUCED-PHOSPHOPROTEIN 1"/>
    <property type="match status" value="1"/>
</dbReference>
<name>A0A7S3TWU9_9SPIT</name>
<evidence type="ECO:0000256" key="10">
    <source>
        <dbReference type="SAM" id="Coils"/>
    </source>
</evidence>
<evidence type="ECO:0000256" key="7">
    <source>
        <dbReference type="ARBA" id="ARBA00074766"/>
    </source>
</evidence>
<comment type="subcellular location">
    <subcellularLocation>
        <location evidence="1">Cytoplasm</location>
    </subcellularLocation>
</comment>
<dbReference type="InterPro" id="IPR011990">
    <property type="entry name" value="TPR-like_helical_dom_sf"/>
</dbReference>
<keyword evidence="2" id="KW-0963">Cytoplasm</keyword>
<evidence type="ECO:0000256" key="9">
    <source>
        <dbReference type="PROSITE-ProRule" id="PRU00339"/>
    </source>
</evidence>
<gene>
    <name evidence="11" type="ORF">SACU0126_LOCUS31173</name>
</gene>
<dbReference type="Pfam" id="PF13432">
    <property type="entry name" value="TPR_16"/>
    <property type="match status" value="1"/>
</dbReference>
<comment type="function">
    <text evidence="5">Acts as a co-chaperone and mediates the association of the chaperones HSP70 and HSP90 probably facilitating substrate transfer from HSP70 to HSP90. Stimulates HSP70 ATPase activity and, in contrast, inhibits HSP90 ATPase activity.</text>
</comment>
<feature type="repeat" description="TPR" evidence="9">
    <location>
        <begin position="565"/>
        <end position="598"/>
    </location>
</feature>
<feature type="repeat" description="TPR" evidence="9">
    <location>
        <begin position="440"/>
        <end position="473"/>
    </location>
</feature>
<dbReference type="PANTHER" id="PTHR22904">
    <property type="entry name" value="TPR REPEAT CONTAINING PROTEIN"/>
    <property type="match status" value="1"/>
</dbReference>
<reference evidence="11" key="1">
    <citation type="submission" date="2021-01" db="EMBL/GenBank/DDBJ databases">
        <authorList>
            <person name="Corre E."/>
            <person name="Pelletier E."/>
            <person name="Niang G."/>
            <person name="Scheremetjew M."/>
            <person name="Finn R."/>
            <person name="Kale V."/>
            <person name="Holt S."/>
            <person name="Cochrane G."/>
            <person name="Meng A."/>
            <person name="Brown T."/>
            <person name="Cohen L."/>
        </authorList>
    </citation>
    <scope>NUCLEOTIDE SEQUENCE</scope>
    <source>
        <strain evidence="11">SPMC142</strain>
    </source>
</reference>
<dbReference type="InterPro" id="IPR036850">
    <property type="entry name" value="NDK-like_dom_sf"/>
</dbReference>
<organism evidence="11">
    <name type="scientific">Strombidinopsis acuminata</name>
    <dbReference type="NCBI Taxonomy" id="141414"/>
    <lineage>
        <taxon>Eukaryota</taxon>
        <taxon>Sar</taxon>
        <taxon>Alveolata</taxon>
        <taxon>Ciliophora</taxon>
        <taxon>Intramacronucleata</taxon>
        <taxon>Spirotrichea</taxon>
        <taxon>Choreotrichia</taxon>
        <taxon>Choreotrichida</taxon>
        <taxon>Strombidinopsidae</taxon>
        <taxon>Strombidinopsis</taxon>
    </lineage>
</organism>
<dbReference type="Pfam" id="PF13181">
    <property type="entry name" value="TPR_8"/>
    <property type="match status" value="3"/>
</dbReference>
<dbReference type="PROSITE" id="PS50005">
    <property type="entry name" value="TPR"/>
    <property type="match status" value="5"/>
</dbReference>
<dbReference type="SUPFAM" id="SSF54919">
    <property type="entry name" value="Nucleoside diphosphate kinase, NDK"/>
    <property type="match status" value="1"/>
</dbReference>
<keyword evidence="10" id="KW-0175">Coiled coil</keyword>
<dbReference type="FunFam" id="1.25.40.10:FF:000020">
    <property type="entry name" value="Stress-induced phosphoprotein 1"/>
    <property type="match status" value="1"/>
</dbReference>
<keyword evidence="3" id="KW-0677">Repeat</keyword>
<dbReference type="InterPro" id="IPR013105">
    <property type="entry name" value="TPR_2"/>
</dbReference>
<evidence type="ECO:0000313" key="11">
    <source>
        <dbReference type="EMBL" id="CAE0596087.1"/>
    </source>
</evidence>
<dbReference type="Gene3D" id="3.30.70.141">
    <property type="entry name" value="Nucleoside diphosphate kinase-like domain"/>
    <property type="match status" value="1"/>
</dbReference>
<proteinExistence type="predicted"/>
<evidence type="ECO:0000256" key="4">
    <source>
        <dbReference type="ARBA" id="ARBA00022803"/>
    </source>
</evidence>
<dbReference type="EMBL" id="HBIQ01097817">
    <property type="protein sequence ID" value="CAE0596087.1"/>
    <property type="molecule type" value="Transcribed_RNA"/>
</dbReference>
<feature type="repeat" description="TPR" evidence="9">
    <location>
        <begin position="657"/>
        <end position="690"/>
    </location>
</feature>
<sequence>MPARHEAFVINGFYSVMASEYTQPGASIYFFSVQWDAARLSWAEFRADVLGATDPSVASPSSIRACIRRDWQGLGLTSQPNISSNGVHGSASPFEALVERMNWLGVPIREDATAQAMIAAGVSEDKIRMWAKDPQVDTGEGCSSSVFDYFEDMSVPEMLKKAQKIGGDPFEDPPDFTTNQAFVFIKPHATTEAVKELVRSILNERSIEIIVEGPITADVIARGQLVDQHYYSIASKAVMLKPDQLHPSPAKVLEFSQKFGREWNAVLESGDVYNAADAMGAFGLDPSALRAMWDLAKARGDCFKFGGGFYCALLDTQQDAMSMPAANGGHRQSDIPKSLYGGIDSLSLAQSDGIDDTEKMLLFPESTIKAAIDTLKEVAIDDFKSEHYERAIKHLTVAISLDEKSHVLFSNRCTAFIAMEQYEKAMEDADECIRLQPNWAKGYLRRGSVFFRMGELEKAEAVLKEGLELDKTNEALKKELEAVMNAIAERMARQRESLEYKERAIECFNEQNYKGAVDLLKKAIKLDPENHIFFSNRAAAYMALEQYDKALADAEDCIRLQPSWAKGYSRKGAALFRMDKLAGARDAFEKGLQLDPQNSVYVRSTRQELQLVMDAIAQRKEESLEFKERAIEAFNVQNFKRAEQHLSSAIELDPENHVFYSNRAAAYMAMEKFDRALKDANECVRLQPNWAKGFCRQAAALLSLGDLPAARQACVRGLELEPENTQVREELRRVELAESIALKDSATEAFKAQDYEKAVEDLTAAIALDSTNQVFFSNRSVAYTAMQLYEKALEDADECVRLQPNWAKGYSRRAAAKFHLGDLQEAKQAYSKAWDLEPTNAKTKADLEHVLSEIAGMRVVLPERAS</sequence>